<dbReference type="GeneID" id="37041710"/>
<dbReference type="InParanoid" id="A0A316YCY9"/>
<evidence type="ECO:0000313" key="4">
    <source>
        <dbReference type="Proteomes" id="UP000245768"/>
    </source>
</evidence>
<name>A0A316YCY9_9BASI</name>
<proteinExistence type="predicted"/>
<feature type="compositionally biased region" description="Low complexity" evidence="1">
    <location>
        <begin position="120"/>
        <end position="131"/>
    </location>
</feature>
<dbReference type="PANTHER" id="PTHR40467">
    <property type="match status" value="1"/>
</dbReference>
<feature type="compositionally biased region" description="Low complexity" evidence="1">
    <location>
        <begin position="168"/>
        <end position="179"/>
    </location>
</feature>
<keyword evidence="2" id="KW-0472">Membrane</keyword>
<feature type="transmembrane region" description="Helical" evidence="2">
    <location>
        <begin position="542"/>
        <end position="560"/>
    </location>
</feature>
<feature type="transmembrane region" description="Helical" evidence="2">
    <location>
        <begin position="394"/>
        <end position="413"/>
    </location>
</feature>
<keyword evidence="4" id="KW-1185">Reference proteome</keyword>
<reference evidence="3" key="1">
    <citation type="journal article" date="2018" name="Mol. Biol. Evol.">
        <title>Broad Genomic Sampling Reveals a Smut Pathogenic Ancestry of the Fungal Clade Ustilaginomycotina.</title>
        <authorList>
            <person name="Kijpornyongpan T."/>
            <person name="Mondo S.J."/>
            <person name="Barry K."/>
            <person name="Sandor L."/>
            <person name="Lee J."/>
            <person name="Lipzen A."/>
            <person name="Pangilinan J."/>
            <person name="LaButti K."/>
            <person name="Hainaut M."/>
            <person name="Henrissat B."/>
            <person name="Grigoriev I.V."/>
            <person name="Spatafora J.W."/>
            <person name="Aime M.C."/>
        </authorList>
    </citation>
    <scope>NUCLEOTIDE SEQUENCE [LARGE SCALE GENOMIC DNA]</scope>
    <source>
        <strain evidence="3">MCA 4198</strain>
    </source>
</reference>
<accession>A0A316YCY9</accession>
<protein>
    <submittedName>
        <fullName evidence="3">Uncharacterized protein</fullName>
    </submittedName>
</protein>
<keyword evidence="2" id="KW-1133">Transmembrane helix</keyword>
<feature type="transmembrane region" description="Helical" evidence="2">
    <location>
        <begin position="512"/>
        <end position="530"/>
    </location>
</feature>
<evidence type="ECO:0000256" key="1">
    <source>
        <dbReference type="SAM" id="MobiDB-lite"/>
    </source>
</evidence>
<feature type="transmembrane region" description="Helical" evidence="2">
    <location>
        <begin position="445"/>
        <end position="465"/>
    </location>
</feature>
<keyword evidence="2" id="KW-0812">Transmembrane</keyword>
<dbReference type="EMBL" id="KZ819640">
    <property type="protein sequence ID" value="PWN87530.1"/>
    <property type="molecule type" value="Genomic_DNA"/>
</dbReference>
<feature type="region of interest" description="Disordered" evidence="1">
    <location>
        <begin position="116"/>
        <end position="233"/>
    </location>
</feature>
<evidence type="ECO:0000256" key="2">
    <source>
        <dbReference type="SAM" id="Phobius"/>
    </source>
</evidence>
<feature type="transmembrane region" description="Helical" evidence="2">
    <location>
        <begin position="297"/>
        <end position="317"/>
    </location>
</feature>
<gene>
    <name evidence="3" type="ORF">FA10DRAFT_256048</name>
</gene>
<feature type="compositionally biased region" description="Gly residues" evidence="1">
    <location>
        <begin position="40"/>
        <end position="50"/>
    </location>
</feature>
<dbReference type="Proteomes" id="UP000245768">
    <property type="component" value="Unassembled WGS sequence"/>
</dbReference>
<feature type="transmembrane region" description="Helical" evidence="2">
    <location>
        <begin position="260"/>
        <end position="277"/>
    </location>
</feature>
<feature type="compositionally biased region" description="Basic and acidic residues" evidence="1">
    <location>
        <begin position="8"/>
        <end position="19"/>
    </location>
</feature>
<evidence type="ECO:0000313" key="3">
    <source>
        <dbReference type="EMBL" id="PWN87530.1"/>
    </source>
</evidence>
<feature type="transmembrane region" description="Helical" evidence="2">
    <location>
        <begin position="338"/>
        <end position="357"/>
    </location>
</feature>
<feature type="compositionally biased region" description="Polar residues" evidence="1">
    <location>
        <begin position="216"/>
        <end position="233"/>
    </location>
</feature>
<sequence length="706" mass="77624">MFSPMSSGHDDWSQHDDPPRTAAAGGPLSATDGIATRTPGGSGSGGGVVGIGRKTAKRDVFTGAAGVGGGAGSKGKSAVGSSRLTRAWKGKLAPGAGAGAAAKGGELSSLGSILRRQHGHGQASAATASTAGPSSRKYGAGLPGTTRGPHRGGFGALRGIGGSAATSKGNGKAKALLGGTPDLTAGPLSSGSPWLDDESEPLLPARVPRPRKDRIGSSSTTSLFGGAGSSSSTALPRWREAFRPSAETVDAWLDSWIKRWTVLAIVPSLIVWIWCAMPFPKGSRREHDNGSEANAHFWFFLIFYYGLYCAIGLIYITQLFSLYRLNWWPAALGARKSYLAFWLLSIFTGYAMHRLGLDSLPSVGDWFAFIQSDSAGEVDRDDDNEIEWQRKTPWVGLAFATMAMPALVCFAGLRRSGRQTYRHSLTDTQKTFLDRQLAVRIPASYIRFLWFMATIGIALVALLVGQGYASVYLSTLPHTGLDGTAYVAFWTVNVNVLMLLSHWILEEKVRSRALLFVVKYYYFLVYFIFYRNLFARLRSFDQFALIQLLSSFWVCIWYPFSMTRFCHAITQYFNPQPKSYEEYVESVGLSFYLRNLAQNTTMLAFLGWVSILHFGPNHNMYPFFAFDDQRDPYNYKLTMLGSLAIWASELVSSFFARQICLVALDVDVTNLGLDEMRAYPELMTSVMWTSVRVLMDMLLFLIRLDF</sequence>
<dbReference type="AlphaFoldDB" id="A0A316YCY9"/>
<feature type="transmembrane region" description="Helical" evidence="2">
    <location>
        <begin position="485"/>
        <end position="505"/>
    </location>
</feature>
<dbReference type="OrthoDB" id="5541877at2759"/>
<feature type="compositionally biased region" description="Gly residues" evidence="1">
    <location>
        <begin position="151"/>
        <end position="162"/>
    </location>
</feature>
<dbReference type="InterPro" id="IPR039966">
    <property type="entry name" value="C553.12c"/>
</dbReference>
<dbReference type="PANTHER" id="PTHR40467:SF1">
    <property type="match status" value="1"/>
</dbReference>
<feature type="region of interest" description="Disordered" evidence="1">
    <location>
        <begin position="1"/>
        <end position="51"/>
    </location>
</feature>
<dbReference type="RefSeq" id="XP_025374728.1">
    <property type="nucleotide sequence ID" value="XM_025519794.1"/>
</dbReference>
<organism evidence="3 4">
    <name type="scientific">Acaromyces ingoldii</name>
    <dbReference type="NCBI Taxonomy" id="215250"/>
    <lineage>
        <taxon>Eukaryota</taxon>
        <taxon>Fungi</taxon>
        <taxon>Dikarya</taxon>
        <taxon>Basidiomycota</taxon>
        <taxon>Ustilaginomycotina</taxon>
        <taxon>Exobasidiomycetes</taxon>
        <taxon>Exobasidiales</taxon>
        <taxon>Cryptobasidiaceae</taxon>
        <taxon>Acaromyces</taxon>
    </lineage>
</organism>